<feature type="domain" description="VWFA" evidence="2">
    <location>
        <begin position="35"/>
        <end position="136"/>
    </location>
</feature>
<keyword evidence="1" id="KW-0175">Coiled coil</keyword>
<keyword evidence="4" id="KW-1185">Reference proteome</keyword>
<organism evidence="3 4">
    <name type="scientific">Anaeromyces robustus</name>
    <dbReference type="NCBI Taxonomy" id="1754192"/>
    <lineage>
        <taxon>Eukaryota</taxon>
        <taxon>Fungi</taxon>
        <taxon>Fungi incertae sedis</taxon>
        <taxon>Chytridiomycota</taxon>
        <taxon>Chytridiomycota incertae sedis</taxon>
        <taxon>Neocallimastigomycetes</taxon>
        <taxon>Neocallimastigales</taxon>
        <taxon>Neocallimastigaceae</taxon>
        <taxon>Anaeromyces</taxon>
    </lineage>
</organism>
<reference evidence="3 4" key="1">
    <citation type="submission" date="2016-08" db="EMBL/GenBank/DDBJ databases">
        <title>A Parts List for Fungal Cellulosomes Revealed by Comparative Genomics.</title>
        <authorList>
            <consortium name="DOE Joint Genome Institute"/>
            <person name="Haitjema C.H."/>
            <person name="Gilmore S.P."/>
            <person name="Henske J.K."/>
            <person name="Solomon K.V."/>
            <person name="De Groot R."/>
            <person name="Kuo A."/>
            <person name="Mondo S.J."/>
            <person name="Salamov A.A."/>
            <person name="Labutti K."/>
            <person name="Zhao Z."/>
            <person name="Chiniquy J."/>
            <person name="Barry K."/>
            <person name="Brewer H.M."/>
            <person name="Purvine S.O."/>
            <person name="Wright A.T."/>
            <person name="Boxma B."/>
            <person name="Van Alen T."/>
            <person name="Hackstein J.H."/>
            <person name="Baker S.E."/>
            <person name="Grigoriev I.V."/>
            <person name="O'Malley M.A."/>
        </authorList>
    </citation>
    <scope>NUCLEOTIDE SEQUENCE [LARGE SCALE GENOMIC DNA]</scope>
    <source>
        <strain evidence="3 4">S4</strain>
    </source>
</reference>
<comment type="caution">
    <text evidence="3">The sequence shown here is derived from an EMBL/GenBank/DDBJ whole genome shotgun (WGS) entry which is preliminary data.</text>
</comment>
<dbReference type="InterPro" id="IPR036465">
    <property type="entry name" value="vWFA_dom_sf"/>
</dbReference>
<accession>A0A1Y1VQI3</accession>
<evidence type="ECO:0000313" key="3">
    <source>
        <dbReference type="EMBL" id="ORX63568.1"/>
    </source>
</evidence>
<evidence type="ECO:0000313" key="4">
    <source>
        <dbReference type="Proteomes" id="UP000193944"/>
    </source>
</evidence>
<sequence length="1087" mass="127286">MYSLDLDIFNTYEDYLCKINLPEYKYGSSMTDYTTIIILDKSGSMFNSMETITRQFLPELFTKLNYKDDQQIIIITFSNSKESKILTYNFSEIKKGIDIPTEGCTYMKDALENLNEILKKINSDKKIRILTISDGELHDQRSTVEYSNEIVDTIQKKNLLVNSQAIRFFTSSCQPDTRGLSSCLQFSNVTCPILLDIKAENFIYEKYEDLFNSDGFENKIMLKCEEDYLKVEPWNNYCKEINLKKGENIFWLKKDIGDKLLKGDNILKIDTLYQENGIDLDNNISLKINLKEDITLKNYYTFLSNKIDFYLKKLKILRVVGTDNSIKEMDKIIKFFEDFENKLTLKEEIKNLDNSLNSRLILISKQIEKKKTSIVNKMNQIKNNEKISQLNSKQQAEYLRNVDVNDKTSKALARRALTSGLDFDEMAKNEVIEISKHIHELDGIDEDKLCKSFYSTCNTLDGIRLVSKLPENKEIFDNMTANDIIKLLNIVGVAAYAEDGNYPDPMTYRLKKIYPSTFISLSDILVAYEISNGENLREIGNKNNEISTCIPYFEEERIHKFLLNYAPHLLELTTSIGMRKIISEVPYTYEYTILAGYWKMIEILLKDKSEINIRTFINFIQNYRMVAKPHFEYVIGLVENQKSLPKNIGSLYIANNGITNMTYPLTELILREKNETDKDFIQSIIRATYQFEVYQYVRKLIRSQNPETINDFIKNSLIELLNIDIEKDRTKLNPVFEDDDNLPINDNYLPNIEISKKKYINNIFWLDYIVAIPTLLKSALNENNPIEKMKSLPDTLLTDEFIKKELGIDYDINLFRFNCIIQSFLYRDKASRCDSTNKKMLISDLYYNLHFDKEIKKYVKKVFQEEFQKDKNKKTKEEINILKNEIVEKSLNTNTINDFTDTLIKGIKRNSIEINILNSDSIGFNDLINSLLEEEEENKANIPLRKEKLFILLTGRKENAEIIWNQGNCLRDIDKIERAKKIFDKDWLEKYEKMKAEFGIYLYRGGDKVCNRHGHSNDLPSYWAYGYQSISEMKENEKESFIKDYYSKHIRCCGLVKKELSYRQMRKKAKREGLIGGVNYNNKKSSK</sequence>
<dbReference type="EMBL" id="MCFG01000613">
    <property type="protein sequence ID" value="ORX63568.1"/>
    <property type="molecule type" value="Genomic_DNA"/>
</dbReference>
<dbReference type="CDD" id="cd00198">
    <property type="entry name" value="vWFA"/>
    <property type="match status" value="1"/>
</dbReference>
<protein>
    <recommendedName>
        <fullName evidence="2">VWFA domain-containing protein</fullName>
    </recommendedName>
</protein>
<proteinExistence type="predicted"/>
<gene>
    <name evidence="3" type="ORF">BCR32DRAFT_330826</name>
</gene>
<feature type="coiled-coil region" evidence="1">
    <location>
        <begin position="865"/>
        <end position="892"/>
    </location>
</feature>
<name>A0A1Y1VQI3_9FUNG</name>
<dbReference type="OrthoDB" id="2111088at2759"/>
<dbReference type="Pfam" id="PF13519">
    <property type="entry name" value="VWA_2"/>
    <property type="match status" value="1"/>
</dbReference>
<dbReference type="SUPFAM" id="SSF53300">
    <property type="entry name" value="vWA-like"/>
    <property type="match status" value="1"/>
</dbReference>
<reference evidence="3 4" key="2">
    <citation type="submission" date="2016-08" db="EMBL/GenBank/DDBJ databases">
        <title>Pervasive Adenine N6-methylation of Active Genes in Fungi.</title>
        <authorList>
            <consortium name="DOE Joint Genome Institute"/>
            <person name="Mondo S.J."/>
            <person name="Dannebaum R.O."/>
            <person name="Kuo R.C."/>
            <person name="Labutti K."/>
            <person name="Haridas S."/>
            <person name="Kuo A."/>
            <person name="Salamov A."/>
            <person name="Ahrendt S.R."/>
            <person name="Lipzen A."/>
            <person name="Sullivan W."/>
            <person name="Andreopoulos W.B."/>
            <person name="Clum A."/>
            <person name="Lindquist E."/>
            <person name="Daum C."/>
            <person name="Ramamoorthy G.K."/>
            <person name="Gryganskyi A."/>
            <person name="Culley D."/>
            <person name="Magnuson J.K."/>
            <person name="James T.Y."/>
            <person name="O'Malley M.A."/>
            <person name="Stajich J.E."/>
            <person name="Spatafora J.W."/>
            <person name="Visel A."/>
            <person name="Grigoriev I.V."/>
        </authorList>
    </citation>
    <scope>NUCLEOTIDE SEQUENCE [LARGE SCALE GENOMIC DNA]</scope>
    <source>
        <strain evidence="3 4">S4</strain>
    </source>
</reference>
<dbReference type="InterPro" id="IPR002035">
    <property type="entry name" value="VWF_A"/>
</dbReference>
<evidence type="ECO:0000256" key="1">
    <source>
        <dbReference type="SAM" id="Coils"/>
    </source>
</evidence>
<dbReference type="Proteomes" id="UP000193944">
    <property type="component" value="Unassembled WGS sequence"/>
</dbReference>
<dbReference type="AlphaFoldDB" id="A0A1Y1VQI3"/>
<evidence type="ECO:0000259" key="2">
    <source>
        <dbReference type="Pfam" id="PF13519"/>
    </source>
</evidence>
<dbReference type="Gene3D" id="3.40.50.410">
    <property type="entry name" value="von Willebrand factor, type A domain"/>
    <property type="match status" value="1"/>
</dbReference>